<evidence type="ECO:0000313" key="4">
    <source>
        <dbReference type="Proteomes" id="UP000424527"/>
    </source>
</evidence>
<dbReference type="Proteomes" id="UP000424527">
    <property type="component" value="Unassembled WGS sequence"/>
</dbReference>
<comment type="caution">
    <text evidence="3">The sequence shown here is derived from an EMBL/GenBank/DDBJ whole genome shotgun (WGS) entry which is preliminary data.</text>
</comment>
<organism evidence="3 4">
    <name type="scientific">Larimichthys crocea</name>
    <name type="common">Large yellow croaker</name>
    <name type="synonym">Pseudosciaena crocea</name>
    <dbReference type="NCBI Taxonomy" id="215358"/>
    <lineage>
        <taxon>Eukaryota</taxon>
        <taxon>Metazoa</taxon>
        <taxon>Chordata</taxon>
        <taxon>Craniata</taxon>
        <taxon>Vertebrata</taxon>
        <taxon>Euteleostomi</taxon>
        <taxon>Actinopterygii</taxon>
        <taxon>Neopterygii</taxon>
        <taxon>Teleostei</taxon>
        <taxon>Neoteleostei</taxon>
        <taxon>Acanthomorphata</taxon>
        <taxon>Eupercaria</taxon>
        <taxon>Sciaenidae</taxon>
        <taxon>Larimichthys</taxon>
    </lineage>
</organism>
<dbReference type="Gene3D" id="1.10.10.580">
    <property type="entry name" value="Structural maintenance of chromosome 1. Chain E"/>
    <property type="match status" value="1"/>
</dbReference>
<evidence type="ECO:0000259" key="2">
    <source>
        <dbReference type="Pfam" id="PF04824"/>
    </source>
</evidence>
<gene>
    <name evidence="3" type="ORF">D5F01_LYC12736</name>
</gene>
<feature type="domain" description="Rad21/Rec8-like protein C-terminal eukaryotic" evidence="2">
    <location>
        <begin position="176"/>
        <end position="226"/>
    </location>
</feature>
<name>A0A6G0IBI8_LARCR</name>
<dbReference type="InterPro" id="IPR006909">
    <property type="entry name" value="Rad21/Rec8_C_eu"/>
</dbReference>
<dbReference type="Pfam" id="PF04824">
    <property type="entry name" value="Rad21_Rec8"/>
    <property type="match status" value="1"/>
</dbReference>
<dbReference type="AlphaFoldDB" id="A0A6G0IBI8"/>
<evidence type="ECO:0000256" key="1">
    <source>
        <dbReference type="SAM" id="MobiDB-lite"/>
    </source>
</evidence>
<feature type="region of interest" description="Disordered" evidence="1">
    <location>
        <begin position="52"/>
        <end position="75"/>
    </location>
</feature>
<dbReference type="InterPro" id="IPR023093">
    <property type="entry name" value="ScpA-like_C"/>
</dbReference>
<dbReference type="SUPFAM" id="SSF46785">
    <property type="entry name" value="Winged helix' DNA-binding domain"/>
    <property type="match status" value="1"/>
</dbReference>
<protein>
    <recommendedName>
        <fullName evidence="2">Rad21/Rec8-like protein C-terminal eukaryotic domain-containing protein</fullName>
    </recommendedName>
</protein>
<keyword evidence="4" id="KW-1185">Reference proteome</keyword>
<accession>A0A6G0IBI8</accession>
<reference evidence="3 4" key="1">
    <citation type="submission" date="2019-07" db="EMBL/GenBank/DDBJ databases">
        <title>Chromosome genome assembly for large yellow croaker.</title>
        <authorList>
            <person name="Xiao S."/>
        </authorList>
    </citation>
    <scope>NUCLEOTIDE SEQUENCE [LARGE SCALE GENOMIC DNA]</scope>
    <source>
        <strain evidence="3">JMULYC20181020</strain>
        <tissue evidence="3">Muscle</tissue>
    </source>
</reference>
<evidence type="ECO:0000313" key="3">
    <source>
        <dbReference type="EMBL" id="KAE8288859.1"/>
    </source>
</evidence>
<feature type="compositionally biased region" description="Basic and acidic residues" evidence="1">
    <location>
        <begin position="57"/>
        <end position="75"/>
    </location>
</feature>
<sequence length="238" mass="26843">MTLRSRPDCPSLLPPSSHRMLPAAELFNNPCTFLPEEVQFLWRQAATVTPVSGSDLRVGERGPESTDSEKEREREMVEAAERELERLEFSPKEVPRDVAESEMFDISGHGSLPLEGSDQREVSREISPMYTSEREGSLVSRSVSALQDIPEVMDELPERETSELLPELAEHEDETSVLFQSLLPPEVDRRTVSNIFHRLLVALSAKKVIAKQDEPYGDIHIVPGQKYEEEAQEDLSSD</sequence>
<dbReference type="InterPro" id="IPR036390">
    <property type="entry name" value="WH_DNA-bd_sf"/>
</dbReference>
<dbReference type="EMBL" id="REGW02000012">
    <property type="protein sequence ID" value="KAE8288859.1"/>
    <property type="molecule type" value="Genomic_DNA"/>
</dbReference>
<proteinExistence type="predicted"/>